<reference evidence="1" key="1">
    <citation type="journal article" date="2020" name="Phytopathology">
        <title>Genome Sequence Resources of Colletotrichum truncatum, C. plurivorum, C. musicola, and C. sojae: Four Species Pathogenic to Soybean (Glycine max).</title>
        <authorList>
            <person name="Rogerio F."/>
            <person name="Boufleur T.R."/>
            <person name="Ciampi-Guillardi M."/>
            <person name="Sukno S.A."/>
            <person name="Thon M.R."/>
            <person name="Massola Junior N.S."/>
            <person name="Baroncelli R."/>
        </authorList>
    </citation>
    <scope>NUCLEOTIDE SEQUENCE</scope>
    <source>
        <strain evidence="1">LFN0074</strain>
    </source>
</reference>
<accession>A0A8H6IWP4</accession>
<dbReference type="Proteomes" id="UP000639643">
    <property type="component" value="Unassembled WGS sequence"/>
</dbReference>
<keyword evidence="2" id="KW-1185">Reference proteome</keyword>
<evidence type="ECO:0000313" key="1">
    <source>
        <dbReference type="EMBL" id="KAF6802269.1"/>
    </source>
</evidence>
<gene>
    <name evidence="1" type="ORF">CMUS01_15403</name>
</gene>
<dbReference type="EMBL" id="WIGM01001282">
    <property type="protein sequence ID" value="KAF6802269.1"/>
    <property type="molecule type" value="Genomic_DNA"/>
</dbReference>
<dbReference type="AlphaFoldDB" id="A0A8H6IWP4"/>
<organism evidence="1 2">
    <name type="scientific">Colletotrichum musicola</name>
    <dbReference type="NCBI Taxonomy" id="2175873"/>
    <lineage>
        <taxon>Eukaryota</taxon>
        <taxon>Fungi</taxon>
        <taxon>Dikarya</taxon>
        <taxon>Ascomycota</taxon>
        <taxon>Pezizomycotina</taxon>
        <taxon>Sordariomycetes</taxon>
        <taxon>Hypocreomycetidae</taxon>
        <taxon>Glomerellales</taxon>
        <taxon>Glomerellaceae</taxon>
        <taxon>Colletotrichum</taxon>
        <taxon>Colletotrichum orchidearum species complex</taxon>
    </lineage>
</organism>
<protein>
    <submittedName>
        <fullName evidence="1">Uncharacterized protein</fullName>
    </submittedName>
</protein>
<evidence type="ECO:0000313" key="2">
    <source>
        <dbReference type="Proteomes" id="UP000639643"/>
    </source>
</evidence>
<name>A0A8H6IWP4_9PEZI</name>
<proteinExistence type="predicted"/>
<comment type="caution">
    <text evidence="1">The sequence shown here is derived from an EMBL/GenBank/DDBJ whole genome shotgun (WGS) entry which is preliminary data.</text>
</comment>
<sequence length="173" mass="18632">MRSPGVVGYLEDMSALGGSAEEGSFVLETISKTIDSQTCWMKTDLQKAVQAETARSAEVLERGYSYSTTLSAGRADFGHNKCSPATRADSSADGPIERAAISRSISLSIPTSKDSSVVSSRPVERRWSAGKKSKPGCFMPTLAAWRYIVVDGPCRRPERYGAQRGALGECEQD</sequence>